<gene>
    <name evidence="5" type="ORF">H8695_09670</name>
</gene>
<feature type="chain" id="PRO_5037252683" evidence="4">
    <location>
        <begin position="23"/>
        <end position="334"/>
    </location>
</feature>
<keyword evidence="3 4" id="KW-0732">Signal</keyword>
<dbReference type="EMBL" id="JACRSP010000004">
    <property type="protein sequence ID" value="MBC8536953.1"/>
    <property type="molecule type" value="Genomic_DNA"/>
</dbReference>
<comment type="caution">
    <text evidence="5">The sequence shown here is derived from an EMBL/GenBank/DDBJ whole genome shotgun (WGS) entry which is preliminary data.</text>
</comment>
<evidence type="ECO:0000313" key="5">
    <source>
        <dbReference type="EMBL" id="MBC8536953.1"/>
    </source>
</evidence>
<name>A0A926DF17_9FIRM</name>
<evidence type="ECO:0000256" key="3">
    <source>
        <dbReference type="ARBA" id="ARBA00022729"/>
    </source>
</evidence>
<keyword evidence="6" id="KW-1185">Reference proteome</keyword>
<dbReference type="GO" id="GO:0042597">
    <property type="term" value="C:periplasmic space"/>
    <property type="evidence" value="ECO:0007669"/>
    <property type="project" value="UniProtKB-SubCell"/>
</dbReference>
<organism evidence="5 6">
    <name type="scientific">Feifania hominis</name>
    <dbReference type="NCBI Taxonomy" id="2763660"/>
    <lineage>
        <taxon>Bacteria</taxon>
        <taxon>Bacillati</taxon>
        <taxon>Bacillota</taxon>
        <taxon>Clostridia</taxon>
        <taxon>Eubacteriales</taxon>
        <taxon>Feifaniaceae</taxon>
        <taxon>Feifania</taxon>
    </lineage>
</organism>
<sequence length="334" mass="36185">MKAKVKILALTVCLALILTAFAGCQKKEESRTVRLAEVTHSIFYAPQYVAINEGYFAKRGIDIELSSGEGADKVMAAVLSGGIDIGFAGPEASIYVYNEGREDYPRVFAQVTQRDGSFLVGREDGDFQWSDLKGKVLLPGRKGGVPYMTLCYVLKQNGLTPGVDITLDDSVQFAAMAGAFTGGTGDYVSLFEPTASIIEQEGRGHIVASIGAESGEIPYTAYFASGSYLEENSDLVQDFVDAIYEGQQFVATHTAEEIAKAIAPSFPDTDMELLTAAIQNYKDIDAYCTDPILDQEPFERLQMVMTEAGELVKTAPHDKLVDNSFAEKAVKNGK</sequence>
<dbReference type="PANTHER" id="PTHR30024">
    <property type="entry name" value="ALIPHATIC SULFONATES-BINDING PROTEIN-RELATED"/>
    <property type="match status" value="1"/>
</dbReference>
<evidence type="ECO:0000256" key="4">
    <source>
        <dbReference type="SAM" id="SignalP"/>
    </source>
</evidence>
<evidence type="ECO:0000256" key="2">
    <source>
        <dbReference type="ARBA" id="ARBA00010742"/>
    </source>
</evidence>
<dbReference type="RefSeq" id="WP_249301038.1">
    <property type="nucleotide sequence ID" value="NZ_JACRSP010000004.1"/>
</dbReference>
<reference evidence="5" key="1">
    <citation type="submission" date="2020-08" db="EMBL/GenBank/DDBJ databases">
        <title>Genome public.</title>
        <authorList>
            <person name="Liu C."/>
            <person name="Sun Q."/>
        </authorList>
    </citation>
    <scope>NUCLEOTIDE SEQUENCE</scope>
    <source>
        <strain evidence="5">BX7</strain>
    </source>
</reference>
<dbReference type="Proteomes" id="UP000620366">
    <property type="component" value="Unassembled WGS sequence"/>
</dbReference>
<dbReference type="AlphaFoldDB" id="A0A926DF17"/>
<dbReference type="Pfam" id="PF13379">
    <property type="entry name" value="NMT1_2"/>
    <property type="match status" value="1"/>
</dbReference>
<dbReference type="PROSITE" id="PS51257">
    <property type="entry name" value="PROKAR_LIPOPROTEIN"/>
    <property type="match status" value="1"/>
</dbReference>
<comment type="subcellular location">
    <subcellularLocation>
        <location evidence="1">Periplasm</location>
    </subcellularLocation>
</comment>
<feature type="signal peptide" evidence="4">
    <location>
        <begin position="1"/>
        <end position="22"/>
    </location>
</feature>
<proteinExistence type="inferred from homology"/>
<dbReference type="Gene3D" id="3.40.190.10">
    <property type="entry name" value="Periplasmic binding protein-like II"/>
    <property type="match status" value="2"/>
</dbReference>
<dbReference type="SUPFAM" id="SSF53850">
    <property type="entry name" value="Periplasmic binding protein-like II"/>
    <property type="match status" value="1"/>
</dbReference>
<comment type="similarity">
    <text evidence="2">Belongs to the bacterial solute-binding protein SsuA/TauA family.</text>
</comment>
<protein>
    <submittedName>
        <fullName evidence="5">ABC transporter substrate-binding protein</fullName>
    </submittedName>
</protein>
<dbReference type="PANTHER" id="PTHR30024:SF47">
    <property type="entry name" value="TAURINE-BINDING PERIPLASMIC PROTEIN"/>
    <property type="match status" value="1"/>
</dbReference>
<evidence type="ECO:0000256" key="1">
    <source>
        <dbReference type="ARBA" id="ARBA00004418"/>
    </source>
</evidence>
<accession>A0A926DF17</accession>
<evidence type="ECO:0000313" key="6">
    <source>
        <dbReference type="Proteomes" id="UP000620366"/>
    </source>
</evidence>